<reference evidence="1" key="2">
    <citation type="submission" date="2016-08" db="EMBL/GenBank/DDBJ databases">
        <authorList>
            <person name="Seilhamer J.J."/>
        </authorList>
    </citation>
    <scope>NUCLEOTIDE SEQUENCE</scope>
</reference>
<reference evidence="1" key="1">
    <citation type="journal article" date="2016" name="Genome Biol. Evol.">
        <title>Evolutionary Dynamics of Chloroplast Genomes in Low Light: A Case Study of the Endolithic Green Alga Ostreobium quekettii.</title>
        <authorList>
            <person name="R Marcelino V."/>
            <person name="Cremen M.C."/>
            <person name="Jackson C.J."/>
            <person name="Larkum A.A."/>
            <person name="Verbruggen H."/>
        </authorList>
    </citation>
    <scope>NUCLEOTIDE SEQUENCE</scope>
</reference>
<sequence>MKGKLNAKELTEFLITELLQKRFCTLQSQSVKWKYLKISKGSQTFKYILANTYGTQQEEYYALEKCAVFEIQRQNKEVSSFVTLRGIPKSWLDGVNLPSFDLLEDVFIKSLVIENKLEICYIGSTSRNKRAKIISSTLKRDLQTKEIIKKPIKRKSY</sequence>
<organism evidence="1">
    <name type="scientific">Halimeda discoidea</name>
    <dbReference type="NCBI Taxonomy" id="118222"/>
    <lineage>
        <taxon>Eukaryota</taxon>
        <taxon>Viridiplantae</taxon>
        <taxon>Chlorophyta</taxon>
        <taxon>core chlorophytes</taxon>
        <taxon>Ulvophyceae</taxon>
        <taxon>TCBD clade</taxon>
        <taxon>Bryopsidales</taxon>
        <taxon>Halimedineae</taxon>
        <taxon>Halimedaceae</taxon>
        <taxon>Halimedeae</taxon>
        <taxon>Halimeda</taxon>
    </lineage>
</organism>
<proteinExistence type="predicted"/>
<dbReference type="AlphaFoldDB" id="A0A1C9JB60"/>
<evidence type="ECO:0000313" key="1">
    <source>
        <dbReference type="EMBL" id="AOP19090.1"/>
    </source>
</evidence>
<name>A0A1C9JB60_9CHLO</name>
<accession>A0A1C9JB60</accession>
<gene>
    <name evidence="1" type="primary">orf157</name>
</gene>
<geneLocation type="chloroplast" evidence="1"/>
<keyword evidence="1" id="KW-0934">Plastid</keyword>
<dbReference type="EMBL" id="KX808496">
    <property type="protein sequence ID" value="AOP19090.1"/>
    <property type="molecule type" value="Genomic_DNA"/>
</dbReference>
<keyword evidence="1" id="KW-0150">Chloroplast</keyword>
<protein>
    <submittedName>
        <fullName evidence="1">Uncharacterized protein</fullName>
    </submittedName>
</protein>